<feature type="compositionally biased region" description="Basic and acidic residues" evidence="1">
    <location>
        <begin position="7"/>
        <end position="20"/>
    </location>
</feature>
<organism evidence="2 3">
    <name type="scientific">Quercus lobata</name>
    <name type="common">Valley oak</name>
    <dbReference type="NCBI Taxonomy" id="97700"/>
    <lineage>
        <taxon>Eukaryota</taxon>
        <taxon>Viridiplantae</taxon>
        <taxon>Streptophyta</taxon>
        <taxon>Embryophyta</taxon>
        <taxon>Tracheophyta</taxon>
        <taxon>Spermatophyta</taxon>
        <taxon>Magnoliopsida</taxon>
        <taxon>eudicotyledons</taxon>
        <taxon>Gunneridae</taxon>
        <taxon>Pentapetalae</taxon>
        <taxon>rosids</taxon>
        <taxon>fabids</taxon>
        <taxon>Fagales</taxon>
        <taxon>Fagaceae</taxon>
        <taxon>Quercus</taxon>
    </lineage>
</organism>
<feature type="compositionally biased region" description="Acidic residues" evidence="1">
    <location>
        <begin position="104"/>
        <end position="115"/>
    </location>
</feature>
<sequence length="308" mass="33000">MASNNYSREELRRKILETRSHRVPLTNDDNVNTTFLHSPPPPPPPPPPSPASSTSSSSSTSSARQPFRVTHTKSSPSSFFPINVHDPDHHISASPLHHHSNAEPEGEDDATDSSEDVQIALDDMMKVQPSLDTSVQRISIDKEPPQLPVGLTCHKWKADTTKLNGVGEADDPNEADDLDEGVGEVDDPDEGVGETDDPDEADDLDEGVGEADDPDEGVSEADDPDEGVDEADDPDEADDLDEGVAEADDPDEGVSEADDPDEGVSEADDLDEADDPNKGADEADDPNEADDPDEGVAKLTTLTWLMTR</sequence>
<protein>
    <submittedName>
        <fullName evidence="2">Uncharacterized protein</fullName>
    </submittedName>
</protein>
<feature type="compositionally biased region" description="Pro residues" evidence="1">
    <location>
        <begin position="38"/>
        <end position="50"/>
    </location>
</feature>
<evidence type="ECO:0000313" key="2">
    <source>
        <dbReference type="EnsemblPlants" id="QL05p023531:mrna"/>
    </source>
</evidence>
<dbReference type="AlphaFoldDB" id="A0A7N2LND7"/>
<keyword evidence="3" id="KW-1185">Reference proteome</keyword>
<feature type="region of interest" description="Disordered" evidence="1">
    <location>
        <begin position="1"/>
        <end position="119"/>
    </location>
</feature>
<dbReference type="OMA" id="PFRVTHT"/>
<feature type="compositionally biased region" description="Acidic residues" evidence="1">
    <location>
        <begin position="282"/>
        <end position="294"/>
    </location>
</feature>
<feature type="compositionally biased region" description="Low complexity" evidence="1">
    <location>
        <begin position="51"/>
        <end position="63"/>
    </location>
</feature>
<evidence type="ECO:0000313" key="3">
    <source>
        <dbReference type="Proteomes" id="UP000594261"/>
    </source>
</evidence>
<feature type="compositionally biased region" description="Polar residues" evidence="1">
    <location>
        <begin position="27"/>
        <end position="36"/>
    </location>
</feature>
<feature type="compositionally biased region" description="Acidic residues" evidence="1">
    <location>
        <begin position="168"/>
        <end position="274"/>
    </location>
</feature>
<accession>A0A7N2LND7</accession>
<reference evidence="2" key="2">
    <citation type="submission" date="2021-01" db="UniProtKB">
        <authorList>
            <consortium name="EnsemblPlants"/>
        </authorList>
    </citation>
    <scope>IDENTIFICATION</scope>
</reference>
<dbReference type="EnsemblPlants" id="QL05p023531:mrna">
    <property type="protein sequence ID" value="QL05p023531:mrna"/>
    <property type="gene ID" value="QL05p023531"/>
</dbReference>
<feature type="region of interest" description="Disordered" evidence="1">
    <location>
        <begin position="163"/>
        <end position="308"/>
    </location>
</feature>
<dbReference type="EMBL" id="LRBV02000005">
    <property type="status" value="NOT_ANNOTATED_CDS"/>
    <property type="molecule type" value="Genomic_DNA"/>
</dbReference>
<evidence type="ECO:0000256" key="1">
    <source>
        <dbReference type="SAM" id="MobiDB-lite"/>
    </source>
</evidence>
<name>A0A7N2LND7_QUELO</name>
<dbReference type="Proteomes" id="UP000594261">
    <property type="component" value="Chromosome 5"/>
</dbReference>
<reference evidence="2 3" key="1">
    <citation type="journal article" date="2016" name="G3 (Bethesda)">
        <title>First Draft Assembly and Annotation of the Genome of a California Endemic Oak Quercus lobata Nee (Fagaceae).</title>
        <authorList>
            <person name="Sork V.L."/>
            <person name="Fitz-Gibbon S.T."/>
            <person name="Puiu D."/>
            <person name="Crepeau M."/>
            <person name="Gugger P.F."/>
            <person name="Sherman R."/>
            <person name="Stevens K."/>
            <person name="Langley C.H."/>
            <person name="Pellegrini M."/>
            <person name="Salzberg S.L."/>
        </authorList>
    </citation>
    <scope>NUCLEOTIDE SEQUENCE [LARGE SCALE GENOMIC DNA]</scope>
    <source>
        <strain evidence="2 3">cv. SW786</strain>
    </source>
</reference>
<proteinExistence type="predicted"/>
<dbReference type="InParanoid" id="A0A7N2LND7"/>
<dbReference type="Gramene" id="QL05p023531:mrna">
    <property type="protein sequence ID" value="QL05p023531:mrna"/>
    <property type="gene ID" value="QL05p023531"/>
</dbReference>